<evidence type="ECO:0000313" key="1">
    <source>
        <dbReference type="EMBL" id="BAU55024.1"/>
    </source>
</evidence>
<evidence type="ECO:0000313" key="2">
    <source>
        <dbReference type="Proteomes" id="UP000218263"/>
    </source>
</evidence>
<protein>
    <submittedName>
        <fullName evidence="1">Uncharacterized protein</fullName>
    </submittedName>
</protein>
<dbReference type="OrthoDB" id="675507at2"/>
<accession>A0A0X8X3H5</accession>
<dbReference type="RefSeq" id="WP_096353178.1">
    <property type="nucleotide sequence ID" value="NZ_AP017313.1"/>
</dbReference>
<dbReference type="Proteomes" id="UP000218263">
    <property type="component" value="Chromosome"/>
</dbReference>
<organism evidence="1 2">
    <name type="scientific">Mucilaginibacter gotjawali</name>
    <dbReference type="NCBI Taxonomy" id="1550579"/>
    <lineage>
        <taxon>Bacteria</taxon>
        <taxon>Pseudomonadati</taxon>
        <taxon>Bacteroidota</taxon>
        <taxon>Sphingobacteriia</taxon>
        <taxon>Sphingobacteriales</taxon>
        <taxon>Sphingobacteriaceae</taxon>
        <taxon>Mucilaginibacter</taxon>
    </lineage>
</organism>
<sequence>MKNLNEASDRMMEQVVFALKHSMDLKRDGVDPMIPFAVVIKDEKNTLTTFVGDTPDYADKMFEKTIDEEDPDIVVYASDSYITSNDIKYDAVLFKAYDKNDAEVYLIGQKFRPQTETQDFEEIGNPGHLGNIPNPHFGTDLQKNRAIVNKKKPWWKF</sequence>
<name>A0A0X8X3H5_9SPHI</name>
<keyword evidence="2" id="KW-1185">Reference proteome</keyword>
<proteinExistence type="predicted"/>
<gene>
    <name evidence="1" type="ORF">MgSA37_03205</name>
</gene>
<dbReference type="EMBL" id="AP017313">
    <property type="protein sequence ID" value="BAU55024.1"/>
    <property type="molecule type" value="Genomic_DNA"/>
</dbReference>
<dbReference type="KEGG" id="mgot:MgSA37_03205"/>
<reference evidence="1 2" key="1">
    <citation type="submission" date="2015-12" db="EMBL/GenBank/DDBJ databases">
        <title>Genome sequence of Mucilaginibacter gotjawali.</title>
        <authorList>
            <person name="Lee J.S."/>
            <person name="Lee K.C."/>
            <person name="Kim K.K."/>
            <person name="Lee B.W."/>
        </authorList>
    </citation>
    <scope>NUCLEOTIDE SEQUENCE [LARGE SCALE GENOMIC DNA]</scope>
    <source>
        <strain evidence="1 2">SA3-7</strain>
    </source>
</reference>
<dbReference type="AlphaFoldDB" id="A0A0X8X3H5"/>